<evidence type="ECO:0000256" key="4">
    <source>
        <dbReference type="ARBA" id="ARBA00022989"/>
    </source>
</evidence>
<dbReference type="EMBL" id="WJEC01002292">
    <property type="protein sequence ID" value="KAF7476746.1"/>
    <property type="molecule type" value="Genomic_DNA"/>
</dbReference>
<dbReference type="Proteomes" id="UP000335636">
    <property type="component" value="Unassembled WGS sequence"/>
</dbReference>
<gene>
    <name evidence="13" type="ORF">GHT09_012124</name>
    <name evidence="14" type="ORF">MONAX_5E020977</name>
</gene>
<dbReference type="PANTHER" id="PTHR24231:SF48">
    <property type="entry name" value="G-PROTEIN COUPLED RECEPTORS FAMILY 1 PROFILE DOMAIN-CONTAINING PROTEIN"/>
    <property type="match status" value="1"/>
</dbReference>
<dbReference type="Proteomes" id="UP000662637">
    <property type="component" value="Unassembled WGS sequence"/>
</dbReference>
<feature type="transmembrane region" description="Helical" evidence="11">
    <location>
        <begin position="94"/>
        <end position="116"/>
    </location>
</feature>
<keyword evidence="9" id="KW-0325">Glycoprotein</keyword>
<evidence type="ECO:0000256" key="7">
    <source>
        <dbReference type="ARBA" id="ARBA00023157"/>
    </source>
</evidence>
<feature type="transmembrane region" description="Helical" evidence="11">
    <location>
        <begin position="57"/>
        <end position="74"/>
    </location>
</feature>
<dbReference type="GO" id="GO:0005886">
    <property type="term" value="C:plasma membrane"/>
    <property type="evidence" value="ECO:0007669"/>
    <property type="project" value="UniProtKB-SubCell"/>
</dbReference>
<dbReference type="Pfam" id="PF00001">
    <property type="entry name" value="7tm_1"/>
    <property type="match status" value="1"/>
</dbReference>
<keyword evidence="2" id="KW-1003">Cell membrane</keyword>
<dbReference type="InterPro" id="IPR004071">
    <property type="entry name" value="Cyst_leuk_rcpt"/>
</dbReference>
<dbReference type="InterPro" id="IPR017452">
    <property type="entry name" value="GPCR_Rhodpsn_7TM"/>
</dbReference>
<keyword evidence="7" id="KW-1015">Disulfide bond</keyword>
<dbReference type="PROSITE" id="PS50262">
    <property type="entry name" value="G_PROTEIN_RECEP_F1_2"/>
    <property type="match status" value="1"/>
</dbReference>
<dbReference type="PRINTS" id="PR01533">
    <property type="entry name" value="CYSLTRECPTR"/>
</dbReference>
<protein>
    <submittedName>
        <fullName evidence="13">Cysteinyl leukotriene receptor 2</fullName>
    </submittedName>
</protein>
<dbReference type="AlphaFoldDB" id="A0A5E4BC52"/>
<dbReference type="PANTHER" id="PTHR24231">
    <property type="entry name" value="PURINOCEPTOR-RELATED G-PROTEIN COUPLED RECEPTOR"/>
    <property type="match status" value="1"/>
</dbReference>
<dbReference type="InterPro" id="IPR000276">
    <property type="entry name" value="GPCR_Rhodpsn"/>
</dbReference>
<organism evidence="14 15">
    <name type="scientific">Marmota monax</name>
    <name type="common">Woodchuck</name>
    <dbReference type="NCBI Taxonomy" id="9995"/>
    <lineage>
        <taxon>Eukaryota</taxon>
        <taxon>Metazoa</taxon>
        <taxon>Chordata</taxon>
        <taxon>Craniata</taxon>
        <taxon>Vertebrata</taxon>
        <taxon>Euteleostomi</taxon>
        <taxon>Mammalia</taxon>
        <taxon>Eutheria</taxon>
        <taxon>Euarchontoglires</taxon>
        <taxon>Glires</taxon>
        <taxon>Rodentia</taxon>
        <taxon>Sciuromorpha</taxon>
        <taxon>Sciuridae</taxon>
        <taxon>Xerinae</taxon>
        <taxon>Marmotini</taxon>
        <taxon>Marmota</taxon>
    </lineage>
</organism>
<keyword evidence="6 11" id="KW-0472">Membrane</keyword>
<evidence type="ECO:0000256" key="11">
    <source>
        <dbReference type="SAM" id="Phobius"/>
    </source>
</evidence>
<dbReference type="EMBL" id="CABDUW010000375">
    <property type="protein sequence ID" value="VTJ67324.1"/>
    <property type="molecule type" value="Genomic_DNA"/>
</dbReference>
<dbReference type="GO" id="GO:0004974">
    <property type="term" value="F:leukotriene receptor activity"/>
    <property type="evidence" value="ECO:0007669"/>
    <property type="project" value="InterPro"/>
</dbReference>
<keyword evidence="5" id="KW-0297">G-protein coupled receptor</keyword>
<feature type="transmembrane region" description="Helical" evidence="11">
    <location>
        <begin position="267"/>
        <end position="288"/>
    </location>
</feature>
<evidence type="ECO:0000256" key="1">
    <source>
        <dbReference type="ARBA" id="ARBA00004651"/>
    </source>
</evidence>
<evidence type="ECO:0000256" key="3">
    <source>
        <dbReference type="ARBA" id="ARBA00022692"/>
    </source>
</evidence>
<feature type="transmembrane region" description="Helical" evidence="11">
    <location>
        <begin position="136"/>
        <end position="155"/>
    </location>
</feature>
<name>A0A5E4BC52_MARMO</name>
<feature type="domain" description="G-protein coupled receptors family 1 profile" evidence="12">
    <location>
        <begin position="36"/>
        <end position="286"/>
    </location>
</feature>
<reference evidence="14 15" key="1">
    <citation type="submission" date="2019-04" db="EMBL/GenBank/DDBJ databases">
        <authorList>
            <person name="Alioto T."/>
            <person name="Alioto T."/>
        </authorList>
    </citation>
    <scope>NUCLEOTIDE SEQUENCE [LARGE SCALE GENOMIC DNA]</scope>
</reference>
<reference evidence="13" key="2">
    <citation type="submission" date="2020-08" db="EMBL/GenBank/DDBJ databases">
        <authorList>
            <person name="Shumante A."/>
            <person name="Zimin A.V."/>
            <person name="Puiu D."/>
            <person name="Salzberg S.L."/>
        </authorList>
    </citation>
    <scope>NUCLEOTIDE SEQUENCE</scope>
    <source>
        <strain evidence="13">WC2-LM</strain>
        <tissue evidence="13">Liver</tissue>
    </source>
</reference>
<feature type="transmembrane region" description="Helical" evidence="11">
    <location>
        <begin position="24"/>
        <end position="45"/>
    </location>
</feature>
<feature type="transmembrane region" description="Helical" evidence="11">
    <location>
        <begin position="226"/>
        <end position="247"/>
    </location>
</feature>
<dbReference type="FunFam" id="1.20.1070.10:FF:000017">
    <property type="entry name" value="lysophosphatidic acid receptor 4"/>
    <property type="match status" value="1"/>
</dbReference>
<proteinExistence type="predicted"/>
<evidence type="ECO:0000259" key="12">
    <source>
        <dbReference type="PROSITE" id="PS50262"/>
    </source>
</evidence>
<accession>A0A5E4BC52</accession>
<evidence type="ECO:0000256" key="2">
    <source>
        <dbReference type="ARBA" id="ARBA00022475"/>
    </source>
</evidence>
<keyword evidence="10" id="KW-0807">Transducer</keyword>
<feature type="transmembrane region" description="Helical" evidence="11">
    <location>
        <begin position="181"/>
        <end position="205"/>
    </location>
</feature>
<dbReference type="PRINTS" id="PR01903">
    <property type="entry name" value="CYSLT2RECPTR"/>
</dbReference>
<keyword evidence="8 13" id="KW-0675">Receptor</keyword>
<evidence type="ECO:0000256" key="8">
    <source>
        <dbReference type="ARBA" id="ARBA00023170"/>
    </source>
</evidence>
<evidence type="ECO:0000313" key="13">
    <source>
        <dbReference type="EMBL" id="KAF7476746.1"/>
    </source>
</evidence>
<evidence type="ECO:0000256" key="5">
    <source>
        <dbReference type="ARBA" id="ARBA00023040"/>
    </source>
</evidence>
<evidence type="ECO:0000313" key="14">
    <source>
        <dbReference type="EMBL" id="VTJ67324.1"/>
    </source>
</evidence>
<evidence type="ECO:0000256" key="9">
    <source>
        <dbReference type="ARBA" id="ARBA00023180"/>
    </source>
</evidence>
<keyword evidence="4 11" id="KW-1133">Transmembrane helix</keyword>
<sequence>MASNETQDMGNCTTETFKRQFYPITYLIIFVWGSLGNGLSIYVFLQTYKKSSSVNVFMLNLAISDLLFTSTLPFRADYYFRGSNWIFGDLTCRIMSYSLYVNMYTSIYFLTVLSVVRFLATVHPFRLLHVTSFRTAWILCGIIWLFIMIASGMLLKRGSEPKGELISCLDLDPKKINNLLIMNYVALVVGFLLPFFTLTISYLLIIRVLSKVKLSELGLRASHRKAMITIIITLIIFLLCFLPYHSLRTLHLVTWDEKVCGDGLHKAVVITLALAAANTCFNPFLYYFAGENFKDKLRAVFRKEHLQRATTKCSSPVCAWLKTETRV</sequence>
<dbReference type="InterPro" id="IPR013311">
    <property type="entry name" value="CLT2_recept"/>
</dbReference>
<keyword evidence="3 11" id="KW-0812">Transmembrane</keyword>
<dbReference type="PRINTS" id="PR00237">
    <property type="entry name" value="GPCRRHODOPSN"/>
</dbReference>
<keyword evidence="15" id="KW-1185">Reference proteome</keyword>
<comment type="subcellular location">
    <subcellularLocation>
        <location evidence="1">Cell membrane</location>
        <topology evidence="1">Multi-pass membrane protein</topology>
    </subcellularLocation>
</comment>
<evidence type="ECO:0000313" key="15">
    <source>
        <dbReference type="Proteomes" id="UP000335636"/>
    </source>
</evidence>
<dbReference type="Gene3D" id="1.20.1070.10">
    <property type="entry name" value="Rhodopsin 7-helix transmembrane proteins"/>
    <property type="match status" value="1"/>
</dbReference>
<evidence type="ECO:0000256" key="6">
    <source>
        <dbReference type="ARBA" id="ARBA00023136"/>
    </source>
</evidence>
<dbReference type="SUPFAM" id="SSF81321">
    <property type="entry name" value="Family A G protein-coupled receptor-like"/>
    <property type="match status" value="1"/>
</dbReference>
<evidence type="ECO:0000256" key="10">
    <source>
        <dbReference type="ARBA" id="ARBA00023224"/>
    </source>
</evidence>